<reference evidence="1" key="1">
    <citation type="submission" date="2016-05" db="EMBL/GenBank/DDBJ databases">
        <authorList>
            <person name="Lavstsen T."/>
            <person name="Jespersen J.S."/>
        </authorList>
    </citation>
    <scope>NUCLEOTIDE SEQUENCE</scope>
    <source>
        <tissue evidence="1">Brain</tissue>
    </source>
</reference>
<gene>
    <name evidence="1" type="primary">Nfu_g_1_015460</name>
</gene>
<protein>
    <submittedName>
        <fullName evidence="1">Uncharacterized protein</fullName>
    </submittedName>
</protein>
<organism evidence="1">
    <name type="scientific">Nothobranchius kuhntae</name>
    <name type="common">Beira killifish</name>
    <dbReference type="NCBI Taxonomy" id="321403"/>
    <lineage>
        <taxon>Eukaryota</taxon>
        <taxon>Metazoa</taxon>
        <taxon>Chordata</taxon>
        <taxon>Craniata</taxon>
        <taxon>Vertebrata</taxon>
        <taxon>Euteleostomi</taxon>
        <taxon>Actinopterygii</taxon>
        <taxon>Neopterygii</taxon>
        <taxon>Teleostei</taxon>
        <taxon>Neoteleostei</taxon>
        <taxon>Acanthomorphata</taxon>
        <taxon>Ovalentaria</taxon>
        <taxon>Atherinomorphae</taxon>
        <taxon>Cyprinodontiformes</taxon>
        <taxon>Nothobranchiidae</taxon>
        <taxon>Nothobranchius</taxon>
    </lineage>
</organism>
<reference evidence="1" key="2">
    <citation type="submission" date="2016-06" db="EMBL/GenBank/DDBJ databases">
        <title>The genome of a short-lived fish provides insights into sex chromosome evolution and the genetic control of aging.</title>
        <authorList>
            <person name="Reichwald K."/>
            <person name="Felder M."/>
            <person name="Petzold A."/>
            <person name="Koch P."/>
            <person name="Groth M."/>
            <person name="Platzer M."/>
        </authorList>
    </citation>
    <scope>NUCLEOTIDE SEQUENCE</scope>
    <source>
        <tissue evidence="1">Brain</tissue>
    </source>
</reference>
<accession>A0A1A8J5D4</accession>
<sequence>HTSGLPDFGKLLKIAIIDGKVSFIIAPYHVWYLEHLQSYELVEKQPSVLQIVEPHELNGFQPLYPYTRAGKVIVTPKAFLLH</sequence>
<dbReference type="AlphaFoldDB" id="A0A1A8J5D4"/>
<evidence type="ECO:0000313" key="1">
    <source>
        <dbReference type="EMBL" id="SBR04890.1"/>
    </source>
</evidence>
<proteinExistence type="predicted"/>
<name>A0A1A8J5D4_NOTKU</name>
<feature type="non-terminal residue" evidence="1">
    <location>
        <position position="1"/>
    </location>
</feature>
<dbReference type="EMBL" id="HAED01018445">
    <property type="protein sequence ID" value="SBR04890.1"/>
    <property type="molecule type" value="Transcribed_RNA"/>
</dbReference>